<evidence type="ECO:0000313" key="3">
    <source>
        <dbReference type="Proteomes" id="UP000531916"/>
    </source>
</evidence>
<evidence type="ECO:0000256" key="1">
    <source>
        <dbReference type="SAM" id="Phobius"/>
    </source>
</evidence>
<sequence length="185" mass="20873">LEHALTQLKNSNQIATERLSHDISSIRDAINALPDAIDEKTSELQHAAVALHDEFQESKGEIKGSLEEARINATEKLAESAKELQLNITKVAEKTTETIDNVNKIISNIETELYDINKKALHDYVKEIKLADEKRKSITTNLESAINDAFKKSVKSFKFYCSAALIISTLLQFTMWGFFLYKLLT</sequence>
<accession>A0A8S7I860</accession>
<comment type="caution">
    <text evidence="2">The sequence shown here is derived from an EMBL/GenBank/DDBJ whole genome shotgun (WGS) entry which is preliminary data.</text>
</comment>
<keyword evidence="1" id="KW-0472">Membrane</keyword>
<reference evidence="2 3" key="1">
    <citation type="submission" date="2019-04" db="EMBL/GenBank/DDBJ databases">
        <authorList>
            <consortium name="NARMS: The National Antimicrobial Resistance Monitoring System"/>
        </authorList>
    </citation>
    <scope>NUCLEOTIDE SEQUENCE [LARGE SCALE GENOMIC DNA]</scope>
    <source>
        <strain evidence="2 3">FSIS11919500</strain>
    </source>
</reference>
<evidence type="ECO:0000313" key="2">
    <source>
        <dbReference type="EMBL" id="EFC2249866.1"/>
    </source>
</evidence>
<dbReference type="AlphaFoldDB" id="A0A8S7I860"/>
<gene>
    <name evidence="2" type="ORF">E5H86_29945</name>
</gene>
<proteinExistence type="predicted"/>
<dbReference type="Proteomes" id="UP000531916">
    <property type="component" value="Unassembled WGS sequence"/>
</dbReference>
<feature type="transmembrane region" description="Helical" evidence="1">
    <location>
        <begin position="159"/>
        <end position="181"/>
    </location>
</feature>
<protein>
    <submittedName>
        <fullName evidence="2">Uncharacterized protein</fullName>
    </submittedName>
</protein>
<keyword evidence="1" id="KW-1133">Transmembrane helix</keyword>
<keyword evidence="1" id="KW-0812">Transmembrane</keyword>
<organism evidence="2 3">
    <name type="scientific">Escherichia coli</name>
    <dbReference type="NCBI Taxonomy" id="562"/>
    <lineage>
        <taxon>Bacteria</taxon>
        <taxon>Pseudomonadati</taxon>
        <taxon>Pseudomonadota</taxon>
        <taxon>Gammaproteobacteria</taxon>
        <taxon>Enterobacterales</taxon>
        <taxon>Enterobacteriaceae</taxon>
        <taxon>Escherichia</taxon>
    </lineage>
</organism>
<dbReference type="EMBL" id="AASEPP010000199">
    <property type="protein sequence ID" value="EFC2249866.1"/>
    <property type="molecule type" value="Genomic_DNA"/>
</dbReference>
<name>A0A8S7I860_ECOLX</name>
<feature type="non-terminal residue" evidence="2">
    <location>
        <position position="1"/>
    </location>
</feature>